<accession>A0A6J6NCD2</accession>
<evidence type="ECO:0000256" key="4">
    <source>
        <dbReference type="ARBA" id="ARBA00022722"/>
    </source>
</evidence>
<evidence type="ECO:0000256" key="3">
    <source>
        <dbReference type="ARBA" id="ARBA00012177"/>
    </source>
</evidence>
<dbReference type="InterPro" id="IPR000999">
    <property type="entry name" value="RNase_III_dom"/>
</dbReference>
<dbReference type="SUPFAM" id="SSF54768">
    <property type="entry name" value="dsRNA-binding domain-like"/>
    <property type="match status" value="1"/>
</dbReference>
<dbReference type="GO" id="GO:0004525">
    <property type="term" value="F:ribonuclease III activity"/>
    <property type="evidence" value="ECO:0007669"/>
    <property type="project" value="UniProtKB-EC"/>
</dbReference>
<sequence>MKLDALSEKLGVEINRELLKLALTHRSYSYEHGNIPNNERLEFLGDSVLGFVVTSHIYETLTYLPEGEMTKVKNAVVSARALAVVAAELSLGEYLLLGKGELATDGRNKPNLLADAFEAILGAAYMSNGFDAARALVEKFVFPLLDNPDEIRANSDPKTTLQERIQALGRGTPNYKTRFEGPDHNRDYFSTLYVNGEEISHGEGRTKKNAETAAAVKALEILVDATPVVKKKRKRR</sequence>
<dbReference type="PROSITE" id="PS50137">
    <property type="entry name" value="DS_RBD"/>
    <property type="match status" value="1"/>
</dbReference>
<comment type="catalytic activity">
    <reaction evidence="1">
        <text>Endonucleolytic cleavage to 5'-phosphomonoester.</text>
        <dbReference type="EC" id="3.1.26.3"/>
    </reaction>
</comment>
<dbReference type="SUPFAM" id="SSF69065">
    <property type="entry name" value="RNase III domain-like"/>
    <property type="match status" value="1"/>
</dbReference>
<dbReference type="InterPro" id="IPR036389">
    <property type="entry name" value="RNase_III_sf"/>
</dbReference>
<feature type="domain" description="RNase III" evidence="9">
    <location>
        <begin position="3"/>
        <end position="129"/>
    </location>
</feature>
<dbReference type="EMBL" id="CAEZXK010000006">
    <property type="protein sequence ID" value="CAB4682213.1"/>
    <property type="molecule type" value="Genomic_DNA"/>
</dbReference>
<dbReference type="PROSITE" id="PS00517">
    <property type="entry name" value="RNASE_3_1"/>
    <property type="match status" value="1"/>
</dbReference>
<protein>
    <recommendedName>
        <fullName evidence="3">ribonuclease III</fullName>
        <ecNumber evidence="3">3.1.26.3</ecNumber>
    </recommendedName>
</protein>
<feature type="domain" description="DRBM" evidence="8">
    <location>
        <begin position="156"/>
        <end position="224"/>
    </location>
</feature>
<dbReference type="Gene3D" id="1.10.1520.10">
    <property type="entry name" value="Ribonuclease III domain"/>
    <property type="match status" value="1"/>
</dbReference>
<dbReference type="AlphaFoldDB" id="A0A6J6NCD2"/>
<dbReference type="Pfam" id="PF14622">
    <property type="entry name" value="Ribonucleas_3_3"/>
    <property type="match status" value="1"/>
</dbReference>
<dbReference type="HAMAP" id="MF_00104">
    <property type="entry name" value="RNase_III"/>
    <property type="match status" value="1"/>
</dbReference>
<dbReference type="Gene3D" id="3.30.160.20">
    <property type="match status" value="1"/>
</dbReference>
<evidence type="ECO:0000256" key="7">
    <source>
        <dbReference type="ARBA" id="ARBA00022884"/>
    </source>
</evidence>
<reference evidence="10" key="1">
    <citation type="submission" date="2020-05" db="EMBL/GenBank/DDBJ databases">
        <authorList>
            <person name="Chiriac C."/>
            <person name="Salcher M."/>
            <person name="Ghai R."/>
            <person name="Kavagutti S V."/>
        </authorList>
    </citation>
    <scope>NUCLEOTIDE SEQUENCE</scope>
</reference>
<dbReference type="EC" id="3.1.26.3" evidence="3"/>
<keyword evidence="7" id="KW-0694">RNA-binding</keyword>
<keyword evidence="4" id="KW-0540">Nuclease</keyword>
<keyword evidence="5" id="KW-0255">Endonuclease</keyword>
<organism evidence="10">
    <name type="scientific">freshwater metagenome</name>
    <dbReference type="NCBI Taxonomy" id="449393"/>
    <lineage>
        <taxon>unclassified sequences</taxon>
        <taxon>metagenomes</taxon>
        <taxon>ecological metagenomes</taxon>
    </lineage>
</organism>
<dbReference type="CDD" id="cd10845">
    <property type="entry name" value="DSRM_RNAse_III_family"/>
    <property type="match status" value="1"/>
</dbReference>
<evidence type="ECO:0000259" key="8">
    <source>
        <dbReference type="PROSITE" id="PS50137"/>
    </source>
</evidence>
<dbReference type="FunFam" id="1.10.1520.10:FF:000001">
    <property type="entry name" value="Ribonuclease 3"/>
    <property type="match status" value="1"/>
</dbReference>
<dbReference type="PANTHER" id="PTHR11207">
    <property type="entry name" value="RIBONUCLEASE III"/>
    <property type="match status" value="1"/>
</dbReference>
<dbReference type="GO" id="GO:0003725">
    <property type="term" value="F:double-stranded RNA binding"/>
    <property type="evidence" value="ECO:0007669"/>
    <property type="project" value="TreeGrafter"/>
</dbReference>
<dbReference type="InterPro" id="IPR014720">
    <property type="entry name" value="dsRBD_dom"/>
</dbReference>
<gene>
    <name evidence="10" type="ORF">UFOPK2370_00387</name>
</gene>
<name>A0A6J6NCD2_9ZZZZ</name>
<dbReference type="NCBIfam" id="TIGR02191">
    <property type="entry name" value="RNaseIII"/>
    <property type="match status" value="1"/>
</dbReference>
<dbReference type="GO" id="GO:0010468">
    <property type="term" value="P:regulation of gene expression"/>
    <property type="evidence" value="ECO:0007669"/>
    <property type="project" value="TreeGrafter"/>
</dbReference>
<dbReference type="GO" id="GO:0006364">
    <property type="term" value="P:rRNA processing"/>
    <property type="evidence" value="ECO:0007669"/>
    <property type="project" value="InterPro"/>
</dbReference>
<evidence type="ECO:0000259" key="9">
    <source>
        <dbReference type="PROSITE" id="PS50142"/>
    </source>
</evidence>
<keyword evidence="6" id="KW-0378">Hydrolase</keyword>
<comment type="similarity">
    <text evidence="2">Belongs to the ribonuclease III family.</text>
</comment>
<dbReference type="SMART" id="SM00358">
    <property type="entry name" value="DSRM"/>
    <property type="match status" value="1"/>
</dbReference>
<proteinExistence type="inferred from homology"/>
<dbReference type="InterPro" id="IPR011907">
    <property type="entry name" value="RNase_III"/>
</dbReference>
<dbReference type="CDD" id="cd00593">
    <property type="entry name" value="RIBOc"/>
    <property type="match status" value="1"/>
</dbReference>
<dbReference type="Pfam" id="PF00035">
    <property type="entry name" value="dsrm"/>
    <property type="match status" value="1"/>
</dbReference>
<dbReference type="PROSITE" id="PS50142">
    <property type="entry name" value="RNASE_3_2"/>
    <property type="match status" value="1"/>
</dbReference>
<evidence type="ECO:0000256" key="6">
    <source>
        <dbReference type="ARBA" id="ARBA00022801"/>
    </source>
</evidence>
<dbReference type="PANTHER" id="PTHR11207:SF0">
    <property type="entry name" value="RIBONUCLEASE 3"/>
    <property type="match status" value="1"/>
</dbReference>
<evidence type="ECO:0000256" key="1">
    <source>
        <dbReference type="ARBA" id="ARBA00000109"/>
    </source>
</evidence>
<evidence type="ECO:0000256" key="5">
    <source>
        <dbReference type="ARBA" id="ARBA00022759"/>
    </source>
</evidence>
<dbReference type="SMART" id="SM00535">
    <property type="entry name" value="RIBOc"/>
    <property type="match status" value="1"/>
</dbReference>
<evidence type="ECO:0000313" key="10">
    <source>
        <dbReference type="EMBL" id="CAB4682213.1"/>
    </source>
</evidence>
<evidence type="ECO:0000256" key="2">
    <source>
        <dbReference type="ARBA" id="ARBA00010183"/>
    </source>
</evidence>